<comment type="caution">
    <text evidence="1">The sequence shown here is derived from an EMBL/GenBank/DDBJ whole genome shotgun (WGS) entry which is preliminary data.</text>
</comment>
<protein>
    <submittedName>
        <fullName evidence="1">Uncharacterized protein</fullName>
    </submittedName>
</protein>
<organism evidence="1 2">
    <name type="scientific">Marinobacter lipolyticus SM19</name>
    <dbReference type="NCBI Taxonomy" id="1318628"/>
    <lineage>
        <taxon>Bacteria</taxon>
        <taxon>Pseudomonadati</taxon>
        <taxon>Pseudomonadota</taxon>
        <taxon>Gammaproteobacteria</taxon>
        <taxon>Pseudomonadales</taxon>
        <taxon>Marinobacteraceae</taxon>
        <taxon>Marinobacter</taxon>
    </lineage>
</organism>
<dbReference type="AlphaFoldDB" id="R8AZS9"/>
<dbReference type="EMBL" id="ASAD01000011">
    <property type="protein sequence ID" value="EON91841.1"/>
    <property type="molecule type" value="Genomic_DNA"/>
</dbReference>
<name>R8AZS9_9GAMM</name>
<evidence type="ECO:0000313" key="1">
    <source>
        <dbReference type="EMBL" id="EON91841.1"/>
    </source>
</evidence>
<keyword evidence="2" id="KW-1185">Reference proteome</keyword>
<reference evidence="1 2" key="1">
    <citation type="journal article" date="2013" name="Genome Announc.">
        <title>Draft Genome Sequence of the Moderately Halophilic Bacterium Marinobacter lipolyticus Strain SM19.</title>
        <authorList>
            <person name="Papke R.T."/>
            <person name="de la Haba R.R."/>
            <person name="Infante-Dominguez C."/>
            <person name="Perez D."/>
            <person name="Sanchez-Porro C."/>
            <person name="Lapierre P."/>
            <person name="Ventosa A."/>
        </authorList>
    </citation>
    <scope>NUCLEOTIDE SEQUENCE [LARGE SCALE GENOMIC DNA]</scope>
    <source>
        <strain evidence="1 2">SM19</strain>
    </source>
</reference>
<proteinExistence type="predicted"/>
<dbReference type="HOGENOM" id="CLU_2193771_0_0_6"/>
<sequence length="108" mass="11534">MTLSTPRASVVHGNRTIAERPHRGQLESSRVGQPALVHEAGEEGVCLLVCDSFLVVDAAVQGNVDVKVKSPIVSSVHRFVTSRSLCGRLLKPAQPVLRTPPVMGNSDL</sequence>
<gene>
    <name evidence="1" type="ORF">MARLIPOL_09466</name>
</gene>
<accession>R8AZS9</accession>
<evidence type="ECO:0000313" key="2">
    <source>
        <dbReference type="Proteomes" id="UP000016540"/>
    </source>
</evidence>
<dbReference type="Proteomes" id="UP000016540">
    <property type="component" value="Unassembled WGS sequence"/>
</dbReference>